<organism evidence="4 5">
    <name type="scientific">Cinchona calisaya</name>
    <dbReference type="NCBI Taxonomy" id="153742"/>
    <lineage>
        <taxon>Eukaryota</taxon>
        <taxon>Viridiplantae</taxon>
        <taxon>Streptophyta</taxon>
        <taxon>Embryophyta</taxon>
        <taxon>Tracheophyta</taxon>
        <taxon>Spermatophyta</taxon>
        <taxon>Magnoliopsida</taxon>
        <taxon>eudicotyledons</taxon>
        <taxon>Gunneridae</taxon>
        <taxon>Pentapetalae</taxon>
        <taxon>asterids</taxon>
        <taxon>lamiids</taxon>
        <taxon>Gentianales</taxon>
        <taxon>Rubiaceae</taxon>
        <taxon>Cinchonoideae</taxon>
        <taxon>Cinchoneae</taxon>
        <taxon>Cinchona</taxon>
    </lineage>
</organism>
<feature type="signal peptide" evidence="2">
    <location>
        <begin position="1"/>
        <end position="26"/>
    </location>
</feature>
<dbReference type="InterPro" id="IPR059144">
    <property type="entry name" value="NFP_LysM3"/>
</dbReference>
<reference evidence="4 5" key="1">
    <citation type="submission" date="2024-11" db="EMBL/GenBank/DDBJ databases">
        <title>A near-complete genome assembly of Cinchona calisaya.</title>
        <authorList>
            <person name="Lian D.C."/>
            <person name="Zhao X.W."/>
            <person name="Wei L."/>
        </authorList>
    </citation>
    <scope>NUCLEOTIDE SEQUENCE [LARGE SCALE GENOMIC DNA]</scope>
    <source>
        <tissue evidence="4">Nenye</tissue>
    </source>
</reference>
<evidence type="ECO:0000256" key="1">
    <source>
        <dbReference type="SAM" id="Phobius"/>
    </source>
</evidence>
<protein>
    <recommendedName>
        <fullName evidence="3">Protein kinase domain-containing protein</fullName>
    </recommendedName>
</protein>
<evidence type="ECO:0000313" key="5">
    <source>
        <dbReference type="Proteomes" id="UP001630127"/>
    </source>
</evidence>
<dbReference type="SUPFAM" id="SSF56112">
    <property type="entry name" value="Protein kinase-like (PK-like)"/>
    <property type="match status" value="1"/>
</dbReference>
<keyword evidence="1" id="KW-1133">Transmembrane helix</keyword>
<keyword evidence="1" id="KW-0472">Membrane</keyword>
<dbReference type="InterPro" id="IPR001245">
    <property type="entry name" value="Ser-Thr/Tyr_kinase_cat_dom"/>
</dbReference>
<feature type="chain" id="PRO_5044820678" description="Protein kinase domain-containing protein" evidence="2">
    <location>
        <begin position="27"/>
        <end position="617"/>
    </location>
</feature>
<dbReference type="InterPro" id="IPR052611">
    <property type="entry name" value="Plant_RLK_LysM"/>
</dbReference>
<name>A0ABD3A4M8_9GENT</name>
<sequence length="617" mass="69301">MAFSLLSLQAIIFFQFLVFSASLIAAQSVNTADTDFTCSRNSTAFCDTFVTYRVHSPDYGDLGRISDLFRISRLSIAKASGLVSENAQLVHDQLLLIPIKCSCNGSYYFFNGTYQIKSDDSFYSVSIHAFENLTKYQFAENMNPTSNPVNLTIGEELIFPLLCKCPSQANLNKGFQYLITYVWQPGDDLLPVSSMFNTSALDIQAENNYRNFSAAVCLPVLIPVQQPVILQTLYPPVSTNKSKHKWIFIAVLCISMGFVFIVIAFLSCIHLFLKKKKSLARNFSSIETSVPIGNKRASKVETFESKANQDKILPGVSGYLGKLIVYDMKVIMEATLEFNELHRIGGSVYRAKIHDQIFAVKKTKDATEELSILQKVNHANLMKLTGISSDNKRTLFLVFEYADNGSLDKLLFRKSSSSSSGSSMAVLTWSQRLNIAYDIANGLQYMHEHTQPSVVHRDIRTSNILLDSRFRAKIANFSLAKPVTSSGVLKIDVFAFGVVLLELLSGRKAMETKENGEIVMLWKEIKGILEVEEEKEERLRRWIDPHLESYYNIDGALSLASLARACTSEKSSERPQMAEIVFNLCVLTQSSSEMYERSWTSRESNEAIEFISPVIAR</sequence>
<dbReference type="EMBL" id="JBJUIK010000005">
    <property type="protein sequence ID" value="KAL3526701.1"/>
    <property type="molecule type" value="Genomic_DNA"/>
</dbReference>
<feature type="transmembrane region" description="Helical" evidence="1">
    <location>
        <begin position="246"/>
        <end position="273"/>
    </location>
</feature>
<evidence type="ECO:0000313" key="4">
    <source>
        <dbReference type="EMBL" id="KAL3526701.1"/>
    </source>
</evidence>
<comment type="caution">
    <text evidence="4">The sequence shown here is derived from an EMBL/GenBank/DDBJ whole genome shotgun (WGS) entry which is preliminary data.</text>
</comment>
<dbReference type="Pfam" id="PF23446">
    <property type="entry name" value="LysM1_NFP_LYK"/>
    <property type="match status" value="1"/>
</dbReference>
<accession>A0ABD3A4M8</accession>
<dbReference type="PROSITE" id="PS00109">
    <property type="entry name" value="PROTEIN_KINASE_TYR"/>
    <property type="match status" value="1"/>
</dbReference>
<dbReference type="InterPro" id="IPR000719">
    <property type="entry name" value="Prot_kinase_dom"/>
</dbReference>
<gene>
    <name evidence="4" type="ORF">ACH5RR_011357</name>
</gene>
<proteinExistence type="predicted"/>
<dbReference type="PROSITE" id="PS50011">
    <property type="entry name" value="PROTEIN_KINASE_DOM"/>
    <property type="match status" value="1"/>
</dbReference>
<keyword evidence="5" id="KW-1185">Reference proteome</keyword>
<dbReference type="PANTHER" id="PTHR45927">
    <property type="entry name" value="LYSM-DOMAIN RECEPTOR-LIKE KINASE-RELATED"/>
    <property type="match status" value="1"/>
</dbReference>
<dbReference type="InterPro" id="IPR059143">
    <property type="entry name" value="NFP_LysM2"/>
</dbReference>
<feature type="domain" description="Protein kinase" evidence="3">
    <location>
        <begin position="286"/>
        <end position="586"/>
    </location>
</feature>
<keyword evidence="2" id="KW-0732">Signal</keyword>
<dbReference type="AlphaFoldDB" id="A0ABD3A4M8"/>
<dbReference type="PANTHER" id="PTHR45927:SF2">
    <property type="entry name" value="SERINE_THREONINE RECEPTOR-LIKE KINASE NFP"/>
    <property type="match status" value="1"/>
</dbReference>
<dbReference type="InterPro" id="IPR011009">
    <property type="entry name" value="Kinase-like_dom_sf"/>
</dbReference>
<dbReference type="Proteomes" id="UP001630127">
    <property type="component" value="Unassembled WGS sequence"/>
</dbReference>
<dbReference type="Gene3D" id="1.10.510.10">
    <property type="entry name" value="Transferase(Phosphotransferase) domain 1"/>
    <property type="match status" value="2"/>
</dbReference>
<evidence type="ECO:0000259" key="3">
    <source>
        <dbReference type="PROSITE" id="PS50011"/>
    </source>
</evidence>
<dbReference type="Pfam" id="PF07714">
    <property type="entry name" value="PK_Tyr_Ser-Thr"/>
    <property type="match status" value="1"/>
</dbReference>
<dbReference type="Pfam" id="PF23457">
    <property type="entry name" value="LysM2_NFP"/>
    <property type="match status" value="1"/>
</dbReference>
<evidence type="ECO:0000256" key="2">
    <source>
        <dbReference type="SAM" id="SignalP"/>
    </source>
</evidence>
<dbReference type="InterPro" id="IPR020635">
    <property type="entry name" value="Tyr_kinase_cat_dom"/>
</dbReference>
<dbReference type="Pfam" id="PF23462">
    <property type="entry name" value="LysM3_NFP"/>
    <property type="match status" value="1"/>
</dbReference>
<dbReference type="SMART" id="SM00219">
    <property type="entry name" value="TyrKc"/>
    <property type="match status" value="1"/>
</dbReference>
<dbReference type="InterPro" id="IPR008266">
    <property type="entry name" value="Tyr_kinase_AS"/>
</dbReference>
<dbReference type="InterPro" id="IPR056561">
    <property type="entry name" value="NFP_LYK_LysM1"/>
</dbReference>
<keyword evidence="1" id="KW-0812">Transmembrane</keyword>